<protein>
    <recommendedName>
        <fullName evidence="3">Tail terminator</fullName>
    </recommendedName>
</protein>
<dbReference type="InterPro" id="IPR024411">
    <property type="entry name" value="Tail_terminator_phage"/>
</dbReference>
<dbReference type="STRING" id="400772.RR49_01160"/>
<dbReference type="Proteomes" id="UP000033451">
    <property type="component" value="Unassembled WGS sequence"/>
</dbReference>
<name>A0A0F0LV85_9MICO</name>
<evidence type="ECO:0008006" key="3">
    <source>
        <dbReference type="Google" id="ProtNLM"/>
    </source>
</evidence>
<accession>A0A0F0LV85</accession>
<comment type="caution">
    <text evidence="1">The sequence shown here is derived from an EMBL/GenBank/DDBJ whole genome shotgun (WGS) entry which is preliminary data.</text>
</comment>
<reference evidence="1 2" key="1">
    <citation type="submission" date="2015-02" db="EMBL/GenBank/DDBJ databases">
        <title>Draft genome sequences of ten Microbacterium spp. with emphasis on heavy metal contaminated environments.</title>
        <authorList>
            <person name="Corretto E."/>
        </authorList>
    </citation>
    <scope>NUCLEOTIDE SEQUENCE [LARGE SCALE GENOMIC DNA]</scope>
    <source>
        <strain evidence="1 2">DSM 18659</strain>
    </source>
</reference>
<evidence type="ECO:0000313" key="2">
    <source>
        <dbReference type="Proteomes" id="UP000033451"/>
    </source>
</evidence>
<dbReference type="EMBL" id="JYIY01000069">
    <property type="protein sequence ID" value="KJL37048.1"/>
    <property type="molecule type" value="Genomic_DNA"/>
</dbReference>
<dbReference type="PATRIC" id="fig|400772.4.peg.1183"/>
<evidence type="ECO:0000313" key="1">
    <source>
        <dbReference type="EMBL" id="KJL37048.1"/>
    </source>
</evidence>
<sequence>MGTTTELLEGFAQLLADAGLAAWNPTGVYADDTLGIFMKLMPTSPDRAVTLTIVDTTDDPTMPLGAKMLQVRGRGAPGDPTDVDDILDPIFTALHGLTGVTFGSQTVIQCLRRISAPMGMDQSKRWERADQFYLDVDAPPSTLRPDRGAW</sequence>
<dbReference type="AlphaFoldDB" id="A0A0F0LV85"/>
<gene>
    <name evidence="1" type="ORF">RR49_01160</name>
</gene>
<proteinExistence type="predicted"/>
<dbReference type="OrthoDB" id="5122275at2"/>
<dbReference type="RefSeq" id="WP_048809164.1">
    <property type="nucleotide sequence ID" value="NZ_JYIY01000069.1"/>
</dbReference>
<keyword evidence="2" id="KW-1185">Reference proteome</keyword>
<organism evidence="1 2">
    <name type="scientific">Microbacterium ginsengisoli</name>
    <dbReference type="NCBI Taxonomy" id="400772"/>
    <lineage>
        <taxon>Bacteria</taxon>
        <taxon>Bacillati</taxon>
        <taxon>Actinomycetota</taxon>
        <taxon>Actinomycetes</taxon>
        <taxon>Micrococcales</taxon>
        <taxon>Microbacteriaceae</taxon>
        <taxon>Microbacterium</taxon>
    </lineage>
</organism>
<dbReference type="Pfam" id="PF12691">
    <property type="entry name" value="Phage_tail_terminator_6"/>
    <property type="match status" value="1"/>
</dbReference>